<dbReference type="InterPro" id="IPR024072">
    <property type="entry name" value="DHFR-like_dom_sf"/>
</dbReference>
<name>A0ABW1VI02_9MICO</name>
<dbReference type="Pfam" id="PF01872">
    <property type="entry name" value="RibD_C"/>
    <property type="match status" value="1"/>
</dbReference>
<keyword evidence="3" id="KW-1185">Reference proteome</keyword>
<feature type="domain" description="Bacterial bifunctional deaminase-reductase C-terminal" evidence="1">
    <location>
        <begin position="34"/>
        <end position="89"/>
    </location>
</feature>
<evidence type="ECO:0000313" key="2">
    <source>
        <dbReference type="EMBL" id="MFC6357438.1"/>
    </source>
</evidence>
<evidence type="ECO:0000259" key="1">
    <source>
        <dbReference type="Pfam" id="PF01872"/>
    </source>
</evidence>
<dbReference type="EMBL" id="JBHSTP010000004">
    <property type="protein sequence ID" value="MFC6357438.1"/>
    <property type="molecule type" value="Genomic_DNA"/>
</dbReference>
<dbReference type="SUPFAM" id="SSF53597">
    <property type="entry name" value="Dihydrofolate reductase-like"/>
    <property type="match status" value="1"/>
</dbReference>
<reference evidence="3" key="1">
    <citation type="journal article" date="2019" name="Int. J. Syst. Evol. Microbiol.">
        <title>The Global Catalogue of Microorganisms (GCM) 10K type strain sequencing project: providing services to taxonomists for standard genome sequencing and annotation.</title>
        <authorList>
            <consortium name="The Broad Institute Genomics Platform"/>
            <consortium name="The Broad Institute Genome Sequencing Center for Infectious Disease"/>
            <person name="Wu L."/>
            <person name="Ma J."/>
        </authorList>
    </citation>
    <scope>NUCLEOTIDE SEQUENCE [LARGE SCALE GENOMIC DNA]</scope>
    <source>
        <strain evidence="3">CCUG 43304</strain>
    </source>
</reference>
<dbReference type="Proteomes" id="UP001596306">
    <property type="component" value="Unassembled WGS sequence"/>
</dbReference>
<comment type="caution">
    <text evidence="2">The sequence shown here is derived from an EMBL/GenBank/DDBJ whole genome shotgun (WGS) entry which is preliminary data.</text>
</comment>
<organism evidence="2 3">
    <name type="scientific">Luethyella okanaganae</name>
    <dbReference type="NCBI Taxonomy" id="69372"/>
    <lineage>
        <taxon>Bacteria</taxon>
        <taxon>Bacillati</taxon>
        <taxon>Actinomycetota</taxon>
        <taxon>Actinomycetes</taxon>
        <taxon>Micrococcales</taxon>
        <taxon>Microbacteriaceae</taxon>
        <taxon>Luethyella</taxon>
    </lineage>
</organism>
<accession>A0ABW1VI02</accession>
<dbReference type="Gene3D" id="3.40.430.10">
    <property type="entry name" value="Dihydrofolate Reductase, subunit A"/>
    <property type="match status" value="1"/>
</dbReference>
<dbReference type="RefSeq" id="WP_386733255.1">
    <property type="nucleotide sequence ID" value="NZ_JBHSTP010000004.1"/>
</dbReference>
<dbReference type="InterPro" id="IPR002734">
    <property type="entry name" value="RibDG_C"/>
</dbReference>
<gene>
    <name evidence="2" type="ORF">ACFQB0_15110</name>
</gene>
<evidence type="ECO:0000313" key="3">
    <source>
        <dbReference type="Proteomes" id="UP001596306"/>
    </source>
</evidence>
<sequence>MRRVALGMQTSLDGFVAEETEGLDWPRARFDTELLDGLDLLHDESGLDACVSGGARFARSPLHNGLLNKVRLILHPVVVGRGIPLFSDPVARAAPS</sequence>
<protein>
    <submittedName>
        <fullName evidence="2">Dihydrofolate reductase family protein</fullName>
    </submittedName>
</protein>
<proteinExistence type="predicted"/>